<dbReference type="Proteomes" id="UP000372890">
    <property type="component" value="Unassembled WGS sequence"/>
</dbReference>
<protein>
    <submittedName>
        <fullName evidence="1">Uncharacterized protein</fullName>
    </submittedName>
</protein>
<proteinExistence type="predicted"/>
<reference evidence="1 2" key="1">
    <citation type="submission" date="2019-03" db="EMBL/GenBank/DDBJ databases">
        <authorList>
            <consortium name="Pathogen Informatics"/>
        </authorList>
    </citation>
    <scope>NUCLEOTIDE SEQUENCE [LARGE SCALE GENOMIC DNA]</scope>
    <source>
        <strain evidence="1 2">NCTC9001</strain>
    </source>
</reference>
<name>A0A484YWR9_ECOLX</name>
<accession>A0A484YWR9</accession>
<evidence type="ECO:0000313" key="2">
    <source>
        <dbReference type="Proteomes" id="UP000372890"/>
    </source>
</evidence>
<gene>
    <name evidence="1" type="ORF">NCTC9001_06546</name>
</gene>
<evidence type="ECO:0000313" key="1">
    <source>
        <dbReference type="EMBL" id="VFS40507.1"/>
    </source>
</evidence>
<sequence length="61" mass="7215">MRSFPQNNTAQNVLTHTMETYVDSGKYKNWIARVKKLIEDSYGKESDYYNDFNTVNSRVVF</sequence>
<organism evidence="1 2">
    <name type="scientific">Escherichia coli</name>
    <dbReference type="NCBI Taxonomy" id="562"/>
    <lineage>
        <taxon>Bacteria</taxon>
        <taxon>Pseudomonadati</taxon>
        <taxon>Pseudomonadota</taxon>
        <taxon>Gammaproteobacteria</taxon>
        <taxon>Enterobacterales</taxon>
        <taxon>Enterobacteriaceae</taxon>
        <taxon>Escherichia</taxon>
    </lineage>
</organism>
<dbReference type="EMBL" id="CAADIS010000005">
    <property type="protein sequence ID" value="VFS40507.1"/>
    <property type="molecule type" value="Genomic_DNA"/>
</dbReference>
<dbReference type="AlphaFoldDB" id="A0A484YWR9"/>